<protein>
    <submittedName>
        <fullName evidence="1">Uncharacterized protein</fullName>
    </submittedName>
</protein>
<reference evidence="1" key="1">
    <citation type="submission" date="2013-07" db="EMBL/GenBank/DDBJ databases">
        <title>The genome of an arbuscular mycorrhizal fungus provides insights into the evolution of the oldest plant symbiosis.</title>
        <authorList>
            <consortium name="DOE Joint Genome Institute"/>
            <person name="Tisserant E."/>
            <person name="Malbreil M."/>
            <person name="Kuo A."/>
            <person name="Kohler A."/>
            <person name="Symeonidi A."/>
            <person name="Balestrini R."/>
            <person name="Charron P."/>
            <person name="Duensing N."/>
            <person name="Frei-dit-Frey N."/>
            <person name="Gianinazzi-Pearson V."/>
            <person name="Gilbert B."/>
            <person name="Handa Y."/>
            <person name="Hijri M."/>
            <person name="Kaul R."/>
            <person name="Kawaguchi M."/>
            <person name="Krajinski F."/>
            <person name="Lammers P."/>
            <person name="Lapierre D."/>
            <person name="Masclaux F.G."/>
            <person name="Murat C."/>
            <person name="Morin E."/>
            <person name="Ndikumana S."/>
            <person name="Pagni M."/>
            <person name="Petitpierre D."/>
            <person name="Requena N."/>
            <person name="Rosikiewicz P."/>
            <person name="Riley R."/>
            <person name="Saito K."/>
            <person name="San Clemente H."/>
            <person name="Shapiro H."/>
            <person name="van Tuinen D."/>
            <person name="Becard G."/>
            <person name="Bonfante P."/>
            <person name="Paszkowski U."/>
            <person name="Shachar-Hill Y."/>
            <person name="Young J.P."/>
            <person name="Sanders I.R."/>
            <person name="Henrissat B."/>
            <person name="Rensing S.A."/>
            <person name="Grigoriev I.V."/>
            <person name="Corradi N."/>
            <person name="Roux C."/>
            <person name="Martin F."/>
        </authorList>
    </citation>
    <scope>NUCLEOTIDE SEQUENCE</scope>
    <source>
        <strain evidence="1">DAOM 197198</strain>
    </source>
</reference>
<proteinExistence type="predicted"/>
<sequence length="71" mass="8268">MWMSIFFQLEHAYGYVSSGNFNYQQLNLKVSLHHLRFLVDIPLSPMSVLNIEGIFSGIRVIQSDRVDFPSY</sequence>
<organism evidence="1">
    <name type="scientific">Rhizophagus irregularis (strain DAOM 181602 / DAOM 197198 / MUCL 43194)</name>
    <name type="common">Arbuscular mycorrhizal fungus</name>
    <name type="synonym">Glomus intraradices</name>
    <dbReference type="NCBI Taxonomy" id="747089"/>
    <lineage>
        <taxon>Eukaryota</taxon>
        <taxon>Fungi</taxon>
        <taxon>Fungi incertae sedis</taxon>
        <taxon>Mucoromycota</taxon>
        <taxon>Glomeromycotina</taxon>
        <taxon>Glomeromycetes</taxon>
        <taxon>Glomerales</taxon>
        <taxon>Glomeraceae</taxon>
        <taxon>Rhizophagus</taxon>
    </lineage>
</organism>
<name>U9TGZ1_RHIID</name>
<dbReference type="HOGENOM" id="CLU_2741340_0_0_1"/>
<dbReference type="EMBL" id="KI290361">
    <property type="protein sequence ID" value="ESA07420.1"/>
    <property type="molecule type" value="Genomic_DNA"/>
</dbReference>
<dbReference type="AlphaFoldDB" id="U9TGZ1"/>
<evidence type="ECO:0000313" key="1">
    <source>
        <dbReference type="EMBL" id="ESA07420.1"/>
    </source>
</evidence>
<gene>
    <name evidence="1" type="ORF">GLOINDRAFT_32907</name>
</gene>
<accession>U9TGZ1</accession>